<reference evidence="2 3" key="2">
    <citation type="journal article" date="2019" name="G3 (Bethesda)">
        <title>Hybrid Assembly of the Genome of the Entomopathogenic Nematode Steinernema carpocapsae Identifies the X-Chromosome.</title>
        <authorList>
            <person name="Serra L."/>
            <person name="Macchietto M."/>
            <person name="Macias-Munoz A."/>
            <person name="McGill C.J."/>
            <person name="Rodriguez I.M."/>
            <person name="Rodriguez B."/>
            <person name="Murad R."/>
            <person name="Mortazavi A."/>
        </authorList>
    </citation>
    <scope>NUCLEOTIDE SEQUENCE [LARGE SCALE GENOMIC DNA]</scope>
    <source>
        <strain evidence="2 3">ALL</strain>
    </source>
</reference>
<sequence length="68" mass="7878">MQNERLKKPAITDKRSDPWSFQETDPDPERVNYASFLFVPNVSEALERNFRAGSCIVKKTAVDLSNRY</sequence>
<dbReference type="EMBL" id="AZBU02000001">
    <property type="protein sequence ID" value="TMS34385.1"/>
    <property type="molecule type" value="Genomic_DNA"/>
</dbReference>
<dbReference type="EMBL" id="CM016762">
    <property type="protein sequence ID" value="TMS34385.1"/>
    <property type="molecule type" value="Genomic_DNA"/>
</dbReference>
<protein>
    <submittedName>
        <fullName evidence="2">Uncharacterized protein</fullName>
    </submittedName>
</protein>
<evidence type="ECO:0000313" key="2">
    <source>
        <dbReference type="EMBL" id="TMS34385.1"/>
    </source>
</evidence>
<gene>
    <name evidence="2" type="ORF">L596_001993</name>
</gene>
<evidence type="ECO:0000313" key="3">
    <source>
        <dbReference type="Proteomes" id="UP000298663"/>
    </source>
</evidence>
<comment type="caution">
    <text evidence="2">The sequence shown here is derived from an EMBL/GenBank/DDBJ whole genome shotgun (WGS) entry which is preliminary data.</text>
</comment>
<reference evidence="2 3" key="1">
    <citation type="journal article" date="2015" name="Genome Biol.">
        <title>Comparative genomics of Steinernema reveals deeply conserved gene regulatory networks.</title>
        <authorList>
            <person name="Dillman A.R."/>
            <person name="Macchietto M."/>
            <person name="Porter C.F."/>
            <person name="Rogers A."/>
            <person name="Williams B."/>
            <person name="Antoshechkin I."/>
            <person name="Lee M.M."/>
            <person name="Goodwin Z."/>
            <person name="Lu X."/>
            <person name="Lewis E.E."/>
            <person name="Goodrich-Blair H."/>
            <person name="Stock S.P."/>
            <person name="Adams B.J."/>
            <person name="Sternberg P.W."/>
            <person name="Mortazavi A."/>
        </authorList>
    </citation>
    <scope>NUCLEOTIDE SEQUENCE [LARGE SCALE GENOMIC DNA]</scope>
    <source>
        <strain evidence="2 3">ALL</strain>
    </source>
</reference>
<feature type="compositionally biased region" description="Basic and acidic residues" evidence="1">
    <location>
        <begin position="1"/>
        <end position="17"/>
    </location>
</feature>
<accession>A0A4U8UPX3</accession>
<feature type="region of interest" description="Disordered" evidence="1">
    <location>
        <begin position="1"/>
        <end position="26"/>
    </location>
</feature>
<organism evidence="2 3">
    <name type="scientific">Steinernema carpocapsae</name>
    <name type="common">Entomopathogenic nematode</name>
    <dbReference type="NCBI Taxonomy" id="34508"/>
    <lineage>
        <taxon>Eukaryota</taxon>
        <taxon>Metazoa</taxon>
        <taxon>Ecdysozoa</taxon>
        <taxon>Nematoda</taxon>
        <taxon>Chromadorea</taxon>
        <taxon>Rhabditida</taxon>
        <taxon>Tylenchina</taxon>
        <taxon>Panagrolaimomorpha</taxon>
        <taxon>Strongyloidoidea</taxon>
        <taxon>Steinernematidae</taxon>
        <taxon>Steinernema</taxon>
    </lineage>
</organism>
<name>A0A4U8UPX3_STECR</name>
<evidence type="ECO:0000256" key="1">
    <source>
        <dbReference type="SAM" id="MobiDB-lite"/>
    </source>
</evidence>
<dbReference type="Proteomes" id="UP000298663">
    <property type="component" value="Chromosome X"/>
</dbReference>
<keyword evidence="3" id="KW-1185">Reference proteome</keyword>
<dbReference type="AlphaFoldDB" id="A0A4U8UPX3"/>
<proteinExistence type="predicted"/>